<dbReference type="InterPro" id="IPR002656">
    <property type="entry name" value="Acyl_transf_3_dom"/>
</dbReference>
<gene>
    <name evidence="4" type="ORF">J2X86_000220</name>
</gene>
<evidence type="ECO:0000259" key="2">
    <source>
        <dbReference type="Pfam" id="PF01757"/>
    </source>
</evidence>
<evidence type="ECO:0000313" key="4">
    <source>
        <dbReference type="EMBL" id="MDR6628232.1"/>
    </source>
</evidence>
<feature type="transmembrane region" description="Helical" evidence="1">
    <location>
        <begin position="65"/>
        <end position="85"/>
    </location>
</feature>
<dbReference type="PANTHER" id="PTHR23028">
    <property type="entry name" value="ACETYLTRANSFERASE"/>
    <property type="match status" value="1"/>
</dbReference>
<dbReference type="GO" id="GO:0016747">
    <property type="term" value="F:acyltransferase activity, transferring groups other than amino-acyl groups"/>
    <property type="evidence" value="ECO:0007669"/>
    <property type="project" value="InterPro"/>
</dbReference>
<comment type="caution">
    <text evidence="4">The sequence shown here is derived from an EMBL/GenBank/DDBJ whole genome shotgun (WGS) entry which is preliminary data.</text>
</comment>
<feature type="transmembrane region" description="Helical" evidence="1">
    <location>
        <begin position="381"/>
        <end position="400"/>
    </location>
</feature>
<dbReference type="EMBL" id="JAVDSC010000001">
    <property type="protein sequence ID" value="MDR6628232.1"/>
    <property type="molecule type" value="Genomic_DNA"/>
</dbReference>
<dbReference type="RefSeq" id="WP_224216318.1">
    <property type="nucleotide sequence ID" value="NZ_JAVDSC010000001.1"/>
</dbReference>
<keyword evidence="1" id="KW-1133">Transmembrane helix</keyword>
<feature type="domain" description="Acyltransferase 3" evidence="2">
    <location>
        <begin position="40"/>
        <end position="353"/>
    </location>
</feature>
<keyword evidence="1" id="KW-0472">Membrane</keyword>
<evidence type="ECO:0000313" key="5">
    <source>
        <dbReference type="Proteomes" id="UP001262767"/>
    </source>
</evidence>
<dbReference type="GO" id="GO:0009103">
    <property type="term" value="P:lipopolysaccharide biosynthetic process"/>
    <property type="evidence" value="ECO:0007669"/>
    <property type="project" value="TreeGrafter"/>
</dbReference>
<name>A0AAW8LAT1_ACILW</name>
<proteinExistence type="predicted"/>
<reference evidence="4" key="1">
    <citation type="submission" date="2023-07" db="EMBL/GenBank/DDBJ databases">
        <title>Sorghum-associated microbial communities from plants grown in Nebraska, USA.</title>
        <authorList>
            <person name="Schachtman D."/>
        </authorList>
    </citation>
    <scope>NUCLEOTIDE SEQUENCE</scope>
    <source>
        <strain evidence="4">BE44</strain>
    </source>
</reference>
<organism evidence="4 5">
    <name type="scientific">Acinetobacter lwoffii</name>
    <dbReference type="NCBI Taxonomy" id="28090"/>
    <lineage>
        <taxon>Bacteria</taxon>
        <taxon>Pseudomonadati</taxon>
        <taxon>Pseudomonadota</taxon>
        <taxon>Gammaproteobacteria</taxon>
        <taxon>Moraxellales</taxon>
        <taxon>Moraxellaceae</taxon>
        <taxon>Acinetobacter</taxon>
    </lineage>
</organism>
<dbReference type="PANTHER" id="PTHR23028:SF53">
    <property type="entry name" value="ACYL_TRANSF_3 DOMAIN-CONTAINING PROTEIN"/>
    <property type="match status" value="1"/>
</dbReference>
<sequence length="689" mass="78669">MQIFLHHASKNKLINPTLKKYFEQVDMMTPPNSNIGFRLDINGLRAYAVLMVLFFHFKIPGFNAGFLGVDIFFVISGFLMTAIICSSLEKNNFKLFDFYMARIRRIFPALMILIIILLVLGWFWLPLPDYMFLGTQSSSALSFNSNLYYWRISNYFDGTAHEKWLLHTWTLGIEFQFYLLLPIYLLLLTKIKSERRTLLYGLCFAFLVSLLLSIAISHSKPVASFYLLPVRGWEFVSGGLVYLAAKEFPQLQRFAKVYFVVGGFLLVLAMLVIHKGLVWPSAWAALPVLGTALVILSQQEDSMLTTHPVAQWLGDRSYSIYLWHWPVVVGLYFGSVQDDLNWILFGLVLSLILGHLSYLLVEIPSRQFLTKFRLSRQAIVIFGFGLLASLSAIAISAKLLPFEEIRLPEIVEIAAAETWDIDPRREECNASHDKIGSPSCVYGKEKILAILMGDSHASAVASSLGTAASHFNSGVISWFMDSCPTLDGIRYIDHKEYSADSCDLLNQWANEELKKYPNIPLVLVSRTSEYVKGVNEPDQSERSKLAPVYFSKKYLYNDDKQFIKEFSQVLVDTACRLAKDRPVYLMRPIPEFGIDIPKTISHKLVIHGAVEDMKLSLSEYHKRHKIVWDAQDEAAQRCGVKILNPLPYLCDTEYCYGSKNAHPLYYDDDHLSEYGNKFLVPMFEQVFKH</sequence>
<dbReference type="Proteomes" id="UP001262767">
    <property type="component" value="Unassembled WGS sequence"/>
</dbReference>
<evidence type="ECO:0000256" key="1">
    <source>
        <dbReference type="SAM" id="Phobius"/>
    </source>
</evidence>
<dbReference type="InterPro" id="IPR043968">
    <property type="entry name" value="SGNH"/>
</dbReference>
<protein>
    <submittedName>
        <fullName evidence="4">Peptidoglycan/LPS O-acetylase OafA/YrhL</fullName>
    </submittedName>
</protein>
<dbReference type="Pfam" id="PF19040">
    <property type="entry name" value="SGNH"/>
    <property type="match status" value="1"/>
</dbReference>
<feature type="transmembrane region" description="Helical" evidence="1">
    <location>
        <begin position="106"/>
        <end position="125"/>
    </location>
</feature>
<dbReference type="AlphaFoldDB" id="A0AAW8LAT1"/>
<feature type="domain" description="SGNH" evidence="3">
    <location>
        <begin position="428"/>
        <end position="685"/>
    </location>
</feature>
<feature type="transmembrane region" description="Helical" evidence="1">
    <location>
        <begin position="198"/>
        <end position="217"/>
    </location>
</feature>
<dbReference type="GO" id="GO:0016020">
    <property type="term" value="C:membrane"/>
    <property type="evidence" value="ECO:0007669"/>
    <property type="project" value="TreeGrafter"/>
</dbReference>
<keyword evidence="1" id="KW-0812">Transmembrane</keyword>
<feature type="transmembrane region" description="Helical" evidence="1">
    <location>
        <begin position="280"/>
        <end position="297"/>
    </location>
</feature>
<dbReference type="InterPro" id="IPR050879">
    <property type="entry name" value="Acyltransferase_3"/>
</dbReference>
<feature type="transmembrane region" description="Helical" evidence="1">
    <location>
        <begin position="318"/>
        <end position="336"/>
    </location>
</feature>
<feature type="transmembrane region" description="Helical" evidence="1">
    <location>
        <begin position="164"/>
        <end position="186"/>
    </location>
</feature>
<dbReference type="Pfam" id="PF01757">
    <property type="entry name" value="Acyl_transf_3"/>
    <property type="match status" value="1"/>
</dbReference>
<accession>A0AAW8LAT1</accession>
<feature type="transmembrane region" description="Helical" evidence="1">
    <location>
        <begin position="257"/>
        <end position="274"/>
    </location>
</feature>
<evidence type="ECO:0000259" key="3">
    <source>
        <dbReference type="Pfam" id="PF19040"/>
    </source>
</evidence>
<feature type="transmembrane region" description="Helical" evidence="1">
    <location>
        <begin position="223"/>
        <end position="245"/>
    </location>
</feature>
<feature type="transmembrane region" description="Helical" evidence="1">
    <location>
        <begin position="342"/>
        <end position="361"/>
    </location>
</feature>